<dbReference type="PANTHER" id="PTHR11559">
    <property type="entry name" value="CARBOXYLESTERASE"/>
    <property type="match status" value="1"/>
</dbReference>
<dbReference type="InterPro" id="IPR019826">
    <property type="entry name" value="Carboxylesterase_B_AS"/>
</dbReference>
<organism evidence="5 6">
    <name type="scientific">Elsinoe ampelina</name>
    <dbReference type="NCBI Taxonomy" id="302913"/>
    <lineage>
        <taxon>Eukaryota</taxon>
        <taxon>Fungi</taxon>
        <taxon>Dikarya</taxon>
        <taxon>Ascomycota</taxon>
        <taxon>Pezizomycotina</taxon>
        <taxon>Dothideomycetes</taxon>
        <taxon>Dothideomycetidae</taxon>
        <taxon>Myriangiales</taxon>
        <taxon>Elsinoaceae</taxon>
        <taxon>Elsinoe</taxon>
    </lineage>
</organism>
<dbReference type="Pfam" id="PF00135">
    <property type="entry name" value="COesterase"/>
    <property type="match status" value="1"/>
</dbReference>
<evidence type="ECO:0000256" key="3">
    <source>
        <dbReference type="RuleBase" id="RU361235"/>
    </source>
</evidence>
<feature type="domain" description="Carboxylesterase type B" evidence="4">
    <location>
        <begin position="37"/>
        <end position="371"/>
    </location>
</feature>
<name>A0A6A6G9G9_9PEZI</name>
<gene>
    <name evidence="5" type="ORF">BDZ85DRAFT_127209</name>
</gene>
<protein>
    <recommendedName>
        <fullName evidence="3">Carboxylic ester hydrolase</fullName>
        <ecNumber evidence="3">3.1.1.-</ecNumber>
    </recommendedName>
</protein>
<evidence type="ECO:0000256" key="2">
    <source>
        <dbReference type="ARBA" id="ARBA00022801"/>
    </source>
</evidence>
<dbReference type="EMBL" id="ML992508">
    <property type="protein sequence ID" value="KAF2222375.1"/>
    <property type="molecule type" value="Genomic_DNA"/>
</dbReference>
<feature type="signal peptide" evidence="3">
    <location>
        <begin position="1"/>
        <end position="17"/>
    </location>
</feature>
<dbReference type="Proteomes" id="UP000799538">
    <property type="component" value="Unassembled WGS sequence"/>
</dbReference>
<dbReference type="GO" id="GO:0016787">
    <property type="term" value="F:hydrolase activity"/>
    <property type="evidence" value="ECO:0007669"/>
    <property type="project" value="UniProtKB-KW"/>
</dbReference>
<evidence type="ECO:0000313" key="6">
    <source>
        <dbReference type="Proteomes" id="UP000799538"/>
    </source>
</evidence>
<evidence type="ECO:0000256" key="1">
    <source>
        <dbReference type="ARBA" id="ARBA00005964"/>
    </source>
</evidence>
<dbReference type="AlphaFoldDB" id="A0A6A6G9G9"/>
<evidence type="ECO:0000313" key="5">
    <source>
        <dbReference type="EMBL" id="KAF2222375.1"/>
    </source>
</evidence>
<sequence length="527" mass="57699">MKLIAIFMAAVCGFANAAPVSSDTTHKKCAFRGATAVTSNGPITGHPADVRPRVVEYLGIPYAAPPVGDLRFAAPAPFTGNAPQVASNFGARCPQTQGRPVDYPDRTPQAQRVVGFFAGQNNYTTSEDCLTLNIWTRPTNKSCAARKPILVFFYGGRWSIGDTISPFYTGKYLADAEDVIVVTVNYRINIFGFPGAPDGPKNIAFLDQRQAIEWVSRNAAAFGGDASRITIFGQSSGSVAVDYYSYKYLDDPLVAGYISHSGNAFSFPTNDLALAEKNWYNVTDQLGCGSSGDVLPCMRTKNFQEILAAVGRVRPPSTGSLARTQPAFQPTIDGESVFTVEEYAERLKSGQFSKKPYVFVNNENESGYYKIPAFAQGNILPESEWQEFNAESFTCPNTFESFYRSEQDIPVWLVRYFGDWDNTRLYPTSGAYHGSDLQMLFGASEDVSGLPESEPQKQTKALVQSAWVAFANDPVNGLTKFGWPRYGRSSASVIQIARNNTPSAQFTPPQTFDSVCSGLNLTFYDIP</sequence>
<dbReference type="SUPFAM" id="SSF53474">
    <property type="entry name" value="alpha/beta-Hydrolases"/>
    <property type="match status" value="1"/>
</dbReference>
<dbReference type="OrthoDB" id="408631at2759"/>
<proteinExistence type="inferred from homology"/>
<keyword evidence="6" id="KW-1185">Reference proteome</keyword>
<reference evidence="6" key="1">
    <citation type="journal article" date="2020" name="Stud. Mycol.">
        <title>101 Dothideomycetes genomes: A test case for predicting lifestyles and emergence of pathogens.</title>
        <authorList>
            <person name="Haridas S."/>
            <person name="Albert R."/>
            <person name="Binder M."/>
            <person name="Bloem J."/>
            <person name="LaButti K."/>
            <person name="Salamov A."/>
            <person name="Andreopoulos B."/>
            <person name="Baker S."/>
            <person name="Barry K."/>
            <person name="Bills G."/>
            <person name="Bluhm B."/>
            <person name="Cannon C."/>
            <person name="Castanera R."/>
            <person name="Culley D."/>
            <person name="Daum C."/>
            <person name="Ezra D."/>
            <person name="Gonzalez J."/>
            <person name="Henrissat B."/>
            <person name="Kuo A."/>
            <person name="Liang C."/>
            <person name="Lipzen A."/>
            <person name="Lutzoni F."/>
            <person name="Magnuson J."/>
            <person name="Mondo S."/>
            <person name="Nolan M."/>
            <person name="Ohm R."/>
            <person name="Pangilinan J."/>
            <person name="Park H.-J."/>
            <person name="Ramirez L."/>
            <person name="Alfaro M."/>
            <person name="Sun H."/>
            <person name="Tritt A."/>
            <person name="Yoshinaga Y."/>
            <person name="Zwiers L.-H."/>
            <person name="Turgeon B."/>
            <person name="Goodwin S."/>
            <person name="Spatafora J."/>
            <person name="Crous P."/>
            <person name="Grigoriev I."/>
        </authorList>
    </citation>
    <scope>NUCLEOTIDE SEQUENCE [LARGE SCALE GENOMIC DNA]</scope>
    <source>
        <strain evidence="6">CECT 20119</strain>
    </source>
</reference>
<dbReference type="Gene3D" id="3.40.50.1820">
    <property type="entry name" value="alpha/beta hydrolase"/>
    <property type="match status" value="2"/>
</dbReference>
<dbReference type="PROSITE" id="PS00941">
    <property type="entry name" value="CARBOXYLESTERASE_B_2"/>
    <property type="match status" value="1"/>
</dbReference>
<dbReference type="PROSITE" id="PS00122">
    <property type="entry name" value="CARBOXYLESTERASE_B_1"/>
    <property type="match status" value="1"/>
</dbReference>
<dbReference type="InterPro" id="IPR019819">
    <property type="entry name" value="Carboxylesterase_B_CS"/>
</dbReference>
<dbReference type="InterPro" id="IPR029058">
    <property type="entry name" value="AB_hydrolase_fold"/>
</dbReference>
<evidence type="ECO:0000259" key="4">
    <source>
        <dbReference type="Pfam" id="PF00135"/>
    </source>
</evidence>
<dbReference type="InterPro" id="IPR002018">
    <property type="entry name" value="CarbesteraseB"/>
</dbReference>
<dbReference type="InterPro" id="IPR050309">
    <property type="entry name" value="Type-B_Carboxylest/Lipase"/>
</dbReference>
<keyword evidence="3" id="KW-0732">Signal</keyword>
<dbReference type="EC" id="3.1.1.-" evidence="3"/>
<accession>A0A6A6G9G9</accession>
<keyword evidence="2 3" id="KW-0378">Hydrolase</keyword>
<comment type="similarity">
    <text evidence="1 3">Belongs to the type-B carboxylesterase/lipase family.</text>
</comment>
<feature type="chain" id="PRO_5025710974" description="Carboxylic ester hydrolase" evidence="3">
    <location>
        <begin position="18"/>
        <end position="527"/>
    </location>
</feature>